<accession>A0A4Q2TE67</accession>
<dbReference type="Proteomes" id="UP000291088">
    <property type="component" value="Unassembled WGS sequence"/>
</dbReference>
<comment type="caution">
    <text evidence="3">The sequence shown here is derived from an EMBL/GenBank/DDBJ whole genome shotgun (WGS) entry which is preliminary data.</text>
</comment>
<keyword evidence="4" id="KW-1185">Reference proteome</keyword>
<feature type="signal peptide" evidence="1">
    <location>
        <begin position="1"/>
        <end position="23"/>
    </location>
</feature>
<dbReference type="SUPFAM" id="SSF49354">
    <property type="entry name" value="PapD-like"/>
    <property type="match status" value="1"/>
</dbReference>
<dbReference type="InterPro" id="IPR050643">
    <property type="entry name" value="Periplasmic_pilus_chap"/>
</dbReference>
<dbReference type="Gene3D" id="2.60.40.10">
    <property type="entry name" value="Immunoglobulins"/>
    <property type="match status" value="1"/>
</dbReference>
<dbReference type="PANTHER" id="PTHR30251">
    <property type="entry name" value="PILUS ASSEMBLY CHAPERONE"/>
    <property type="match status" value="1"/>
</dbReference>
<protein>
    <submittedName>
        <fullName evidence="3">Molecular chaperone</fullName>
    </submittedName>
</protein>
<reference evidence="3 4" key="1">
    <citation type="submission" date="2019-01" db="EMBL/GenBank/DDBJ databases">
        <authorList>
            <person name="Deng T."/>
        </authorList>
    </citation>
    <scope>NUCLEOTIDE SEQUENCE [LARGE SCALE GENOMIC DNA]</scope>
    <source>
        <strain evidence="3 4">F8825</strain>
    </source>
</reference>
<dbReference type="PANTHER" id="PTHR30251:SF4">
    <property type="entry name" value="SLR1668 PROTEIN"/>
    <property type="match status" value="1"/>
</dbReference>
<organism evidence="3 4">
    <name type="scientific">Ciceribacter ferrooxidans</name>
    <dbReference type="NCBI Taxonomy" id="2509717"/>
    <lineage>
        <taxon>Bacteria</taxon>
        <taxon>Pseudomonadati</taxon>
        <taxon>Pseudomonadota</taxon>
        <taxon>Alphaproteobacteria</taxon>
        <taxon>Hyphomicrobiales</taxon>
        <taxon>Rhizobiaceae</taxon>
        <taxon>Ciceribacter</taxon>
    </lineage>
</organism>
<dbReference type="GO" id="GO:0030288">
    <property type="term" value="C:outer membrane-bounded periplasmic space"/>
    <property type="evidence" value="ECO:0007669"/>
    <property type="project" value="InterPro"/>
</dbReference>
<dbReference type="EMBL" id="SDVB01000191">
    <property type="protein sequence ID" value="RYC15665.1"/>
    <property type="molecule type" value="Genomic_DNA"/>
</dbReference>
<name>A0A4Q2TE67_9HYPH</name>
<proteinExistence type="predicted"/>
<feature type="chain" id="PRO_5020890299" evidence="1">
    <location>
        <begin position="24"/>
        <end position="238"/>
    </location>
</feature>
<dbReference type="AlphaFoldDB" id="A0A4Q2TE67"/>
<evidence type="ECO:0000256" key="1">
    <source>
        <dbReference type="SAM" id="SignalP"/>
    </source>
</evidence>
<dbReference type="RefSeq" id="WP_129331606.1">
    <property type="nucleotide sequence ID" value="NZ_SDVB01000191.1"/>
</dbReference>
<dbReference type="Pfam" id="PF00345">
    <property type="entry name" value="PapD_N"/>
    <property type="match status" value="1"/>
</dbReference>
<evidence type="ECO:0000313" key="3">
    <source>
        <dbReference type="EMBL" id="RYC15665.1"/>
    </source>
</evidence>
<dbReference type="InterPro" id="IPR013783">
    <property type="entry name" value="Ig-like_fold"/>
</dbReference>
<feature type="domain" description="Pili assembly chaperone N-terminal" evidence="2">
    <location>
        <begin position="28"/>
        <end position="144"/>
    </location>
</feature>
<keyword evidence="1" id="KW-0732">Signal</keyword>
<sequence length="238" mass="25702">MQPIISLIVCLTTFILFGPSSHAASLRVAPVILDMKVPQAASTIRVWNDAPRAIHVQVRVFRWDQKDGEDVYTPTNDVAASPPIIALNPGGENLIRVVRTSKRAIGREESYRLIVDELPEPSRRQAGVVNLVVRHSIPVFFTPPDSSPATSWTIERGRGGYVVTVRNDGTQRLRVSNLVLSSKGRTLARRGGLVGYVLGKSSVAWFVPAKSGPSGGTVTISADSEGGRLNAQARMRGG</sequence>
<dbReference type="GO" id="GO:0071555">
    <property type="term" value="P:cell wall organization"/>
    <property type="evidence" value="ECO:0007669"/>
    <property type="project" value="InterPro"/>
</dbReference>
<evidence type="ECO:0000259" key="2">
    <source>
        <dbReference type="Pfam" id="PF00345"/>
    </source>
</evidence>
<dbReference type="OrthoDB" id="511700at2"/>
<gene>
    <name evidence="3" type="ORF">EUU22_08570</name>
</gene>
<evidence type="ECO:0000313" key="4">
    <source>
        <dbReference type="Proteomes" id="UP000291088"/>
    </source>
</evidence>
<dbReference type="InterPro" id="IPR008962">
    <property type="entry name" value="PapD-like_sf"/>
</dbReference>
<dbReference type="InterPro" id="IPR016147">
    <property type="entry name" value="Pili_assmbl_chaperone_N"/>
</dbReference>